<evidence type="ECO:0000313" key="1">
    <source>
        <dbReference type="EMBL" id="MBK0382866.1"/>
    </source>
</evidence>
<dbReference type="EMBL" id="JAEHFY010000009">
    <property type="protein sequence ID" value="MBK0382866.1"/>
    <property type="molecule type" value="Genomic_DNA"/>
</dbReference>
<dbReference type="Proteomes" id="UP000660024">
    <property type="component" value="Unassembled WGS sequence"/>
</dbReference>
<dbReference type="Pfam" id="PF21983">
    <property type="entry name" value="NikA-like"/>
    <property type="match status" value="1"/>
</dbReference>
<comment type="caution">
    <text evidence="1">The sequence shown here is derived from an EMBL/GenBank/DDBJ whole genome shotgun (WGS) entry which is preliminary data.</text>
</comment>
<evidence type="ECO:0000313" key="2">
    <source>
        <dbReference type="Proteomes" id="UP000660024"/>
    </source>
</evidence>
<organism evidence="1 2">
    <name type="scientific">Pedobacter segetis</name>
    <dbReference type="NCBI Taxonomy" id="2793069"/>
    <lineage>
        <taxon>Bacteria</taxon>
        <taxon>Pseudomonadati</taxon>
        <taxon>Bacteroidota</taxon>
        <taxon>Sphingobacteriia</taxon>
        <taxon>Sphingobacteriales</taxon>
        <taxon>Sphingobacteriaceae</taxon>
        <taxon>Pedobacter</taxon>
    </lineage>
</organism>
<accession>A0ABS1BJD8</accession>
<evidence type="ECO:0008006" key="3">
    <source>
        <dbReference type="Google" id="ProtNLM"/>
    </source>
</evidence>
<keyword evidence="2" id="KW-1185">Reference proteome</keyword>
<dbReference type="InterPro" id="IPR053842">
    <property type="entry name" value="NikA-like"/>
</dbReference>
<name>A0ABS1BJD8_9SPHI</name>
<protein>
    <recommendedName>
        <fullName evidence="3">Mobilisation protein (MobC)</fullName>
    </recommendedName>
</protein>
<gene>
    <name evidence="1" type="ORF">I5M32_07825</name>
</gene>
<sequence>MIKLMEEDKRNKGGRPRKKIKKECYITIKCTAYEKKVIEAKAKAIHLNTSEYLRELGQTGKINQQNKALSKEVLSMTGTLNHLAANLNQIAKKRNGLEELNAIERANLNVQSIEVKQLATLIKEKLR</sequence>
<proteinExistence type="predicted"/>
<reference evidence="1 2" key="1">
    <citation type="submission" date="2020-12" db="EMBL/GenBank/DDBJ databases">
        <title>Bacterial novel species Pedobacter sp. SD-b isolated from soil.</title>
        <authorList>
            <person name="Jung H.-Y."/>
        </authorList>
    </citation>
    <scope>NUCLEOTIDE SEQUENCE [LARGE SCALE GENOMIC DNA]</scope>
    <source>
        <strain evidence="1 2">SD-b</strain>
    </source>
</reference>